<name>A0A8J2WMH6_9CRUS</name>
<sequence length="74" mass="8135">MVIVDVCELLVLSDLDNKDCALLFGGYNRTCLTTRPRSGDIGRQCLDARFHIRNGGSSDGVQLLLDGLNLLLDR</sequence>
<keyword evidence="2" id="KW-1185">Reference proteome</keyword>
<dbReference type="Proteomes" id="UP000789390">
    <property type="component" value="Unassembled WGS sequence"/>
</dbReference>
<proteinExistence type="predicted"/>
<accession>A0A8J2WMH6</accession>
<gene>
    <name evidence="1" type="ORF">DGAL_LOCUS13911</name>
</gene>
<organism evidence="1 2">
    <name type="scientific">Daphnia galeata</name>
    <dbReference type="NCBI Taxonomy" id="27404"/>
    <lineage>
        <taxon>Eukaryota</taxon>
        <taxon>Metazoa</taxon>
        <taxon>Ecdysozoa</taxon>
        <taxon>Arthropoda</taxon>
        <taxon>Crustacea</taxon>
        <taxon>Branchiopoda</taxon>
        <taxon>Diplostraca</taxon>
        <taxon>Cladocera</taxon>
        <taxon>Anomopoda</taxon>
        <taxon>Daphniidae</taxon>
        <taxon>Daphnia</taxon>
    </lineage>
</organism>
<evidence type="ECO:0000313" key="2">
    <source>
        <dbReference type="Proteomes" id="UP000789390"/>
    </source>
</evidence>
<dbReference type="EMBL" id="CAKKLH010000303">
    <property type="protein sequence ID" value="CAH0110347.1"/>
    <property type="molecule type" value="Genomic_DNA"/>
</dbReference>
<evidence type="ECO:0000313" key="1">
    <source>
        <dbReference type="EMBL" id="CAH0110347.1"/>
    </source>
</evidence>
<comment type="caution">
    <text evidence="1">The sequence shown here is derived from an EMBL/GenBank/DDBJ whole genome shotgun (WGS) entry which is preliminary data.</text>
</comment>
<reference evidence="1" key="1">
    <citation type="submission" date="2021-11" db="EMBL/GenBank/DDBJ databases">
        <authorList>
            <person name="Schell T."/>
        </authorList>
    </citation>
    <scope>NUCLEOTIDE SEQUENCE</scope>
    <source>
        <strain evidence="1">M5</strain>
    </source>
</reference>
<dbReference type="AlphaFoldDB" id="A0A8J2WMH6"/>
<protein>
    <submittedName>
        <fullName evidence="1">Uncharacterized protein</fullName>
    </submittedName>
</protein>